<dbReference type="RefSeq" id="WP_008455511.1">
    <property type="nucleotide sequence ID" value="NZ_AOIJ01000049.1"/>
</dbReference>
<dbReference type="SUPFAM" id="SSF55874">
    <property type="entry name" value="ATPase domain of HSP90 chaperone/DNA topoisomerase II/histidine kinase"/>
    <property type="match status" value="1"/>
</dbReference>
<dbReference type="Proteomes" id="UP000011592">
    <property type="component" value="Unassembled WGS sequence"/>
</dbReference>
<reference evidence="2 3" key="1">
    <citation type="journal article" date="2014" name="PLoS Genet.">
        <title>Phylogenetically driven sequencing of extremely halophilic archaea reveals strategies for static and dynamic osmo-response.</title>
        <authorList>
            <person name="Becker E.A."/>
            <person name="Seitzer P.M."/>
            <person name="Tritt A."/>
            <person name="Larsen D."/>
            <person name="Krusor M."/>
            <person name="Yao A.I."/>
            <person name="Wu D."/>
            <person name="Madern D."/>
            <person name="Eisen J.A."/>
            <person name="Darling A.E."/>
            <person name="Facciotti M.T."/>
        </authorList>
    </citation>
    <scope>NUCLEOTIDE SEQUENCE [LARGE SCALE GENOMIC DNA]</scope>
    <source>
        <strain evidence="2 3">JCM 14663</strain>
    </source>
</reference>
<dbReference type="InterPro" id="IPR058987">
    <property type="entry name" value="MPN635_N"/>
</dbReference>
<accession>L9Z2D1</accession>
<dbReference type="PATRIC" id="fig|1230459.4.peg.2013"/>
<evidence type="ECO:0000313" key="3">
    <source>
        <dbReference type="Proteomes" id="UP000011592"/>
    </source>
</evidence>
<sequence>MSEQARKFDLNMEEVLEAWGVADATREVIANALDEQALTETSEVEIYEDDEGRWHIRDYGRGLRHEHLTQNEDEEKLNNPDKVIGKFGVGLKDALATFYRNGVDVTIHSKHETITVEKAPKADFEDIETLHGLIYPPEQDIEGTDVVLEGITESQIDQAKSNFLRFTDDELLEETKFGEVYASPAGEDSRIYVTGLKVATEENFLFSYNITKTTKQVRDALNRERSNVGRTAYSSRVKDILRECETTDVAQRLVDDFENFTDGTTHDEVNWKPIRLHAVKLLNAQDNVVFATVEEQNRKVDLLDHAQREGHRVVTVPDNIRDELRNERDAEGNQIRDVGVYRQEYNEAHEYEWVPENEMTNEELRVWNLRDEILGLLDERPPVDEIRVSETVRMTEQGDMARGVWEGGERRIVIRRDRLQSPRTFASTLLHEVAHPKSGGASDLTRRFEDALTQLLGEVAESAIE</sequence>
<dbReference type="InterPro" id="IPR036890">
    <property type="entry name" value="HATPase_C_sf"/>
</dbReference>
<organism evidence="2 3">
    <name type="scientific">Natrinema gari JCM 14663</name>
    <dbReference type="NCBI Taxonomy" id="1230459"/>
    <lineage>
        <taxon>Archaea</taxon>
        <taxon>Methanobacteriati</taxon>
        <taxon>Methanobacteriota</taxon>
        <taxon>Stenosarchaea group</taxon>
        <taxon>Halobacteria</taxon>
        <taxon>Halobacteriales</taxon>
        <taxon>Natrialbaceae</taxon>
        <taxon>Natrinema</taxon>
    </lineage>
</organism>
<keyword evidence="3" id="KW-1185">Reference proteome</keyword>
<comment type="caution">
    <text evidence="2">The sequence shown here is derived from an EMBL/GenBank/DDBJ whole genome shotgun (WGS) entry which is preliminary data.</text>
</comment>
<proteinExistence type="predicted"/>
<evidence type="ECO:0000259" key="1">
    <source>
        <dbReference type="Pfam" id="PF25856"/>
    </source>
</evidence>
<dbReference type="EMBL" id="AOIJ01000049">
    <property type="protein sequence ID" value="ELY80051.1"/>
    <property type="molecule type" value="Genomic_DNA"/>
</dbReference>
<dbReference type="Pfam" id="PF25856">
    <property type="entry name" value="MPN635_N"/>
    <property type="match status" value="1"/>
</dbReference>
<protein>
    <recommendedName>
        <fullName evidence="1">MPN635 N-terminal domain-containing protein</fullName>
    </recommendedName>
</protein>
<name>L9Z2D1_9EURY</name>
<feature type="domain" description="MPN635 N-terminal" evidence="1">
    <location>
        <begin position="155"/>
        <end position="246"/>
    </location>
</feature>
<dbReference type="AlphaFoldDB" id="L9Z2D1"/>
<dbReference type="Gene3D" id="3.30.565.10">
    <property type="entry name" value="Histidine kinase-like ATPase, C-terminal domain"/>
    <property type="match status" value="1"/>
</dbReference>
<evidence type="ECO:0000313" key="2">
    <source>
        <dbReference type="EMBL" id="ELY80051.1"/>
    </source>
</evidence>
<gene>
    <name evidence="2" type="ORF">C486_10065</name>
</gene>